<dbReference type="Pfam" id="PF01381">
    <property type="entry name" value="HTH_3"/>
    <property type="match status" value="1"/>
</dbReference>
<dbReference type="SUPFAM" id="SSF47413">
    <property type="entry name" value="lambda repressor-like DNA-binding domains"/>
    <property type="match status" value="1"/>
</dbReference>
<name>A0A7C3VV75_9CYAN</name>
<accession>A0A7C3VV75</accession>
<evidence type="ECO:0000256" key="1">
    <source>
        <dbReference type="ARBA" id="ARBA00007227"/>
    </source>
</evidence>
<dbReference type="InterPro" id="IPR001387">
    <property type="entry name" value="Cro/C1-type_HTH"/>
</dbReference>
<dbReference type="InterPro" id="IPR052345">
    <property type="entry name" value="Rad_response_metalloprotease"/>
</dbReference>
<dbReference type="InterPro" id="IPR010982">
    <property type="entry name" value="Lambda_DNA-bd_dom_sf"/>
</dbReference>
<reference evidence="3" key="1">
    <citation type="journal article" date="2020" name="mSystems">
        <title>Genome- and Community-Level Interaction Insights into Carbon Utilization and Element Cycling Functions of Hydrothermarchaeota in Hydrothermal Sediment.</title>
        <authorList>
            <person name="Zhou Z."/>
            <person name="Liu Y."/>
            <person name="Xu W."/>
            <person name="Pan J."/>
            <person name="Luo Z.H."/>
            <person name="Li M."/>
        </authorList>
    </citation>
    <scope>NUCLEOTIDE SEQUENCE [LARGE SCALE GENOMIC DNA]</scope>
    <source>
        <strain evidence="3">SpSt-374</strain>
    </source>
</reference>
<dbReference type="Pfam" id="PF06114">
    <property type="entry name" value="Peptidase_M78"/>
    <property type="match status" value="1"/>
</dbReference>
<sequence length="400" mass="45483">MTEVLQPFRPDWISAPGETIADLIEEREWTQADLAKRLGYTTKHISLLINGKAPITEETALKLENVLGSSASFWLSREAQYRAKLAQQEAEADLRQWVSWLDELPVKELMAQGVIAKQRIDAKNKPAIVRELLRFFGVASPQEWRSYYGDIEVSFRRTRTDQSDVGAIYAWLRRGEIEAEKLTCQKYNKAKFETAVRAIRQLTVLEPEEFLPQMRQLCGDAGVVFCVVPAIPGAHTSGVARWLNPHKALIQLSLYGKQNDRFWFTFFHEAAHILLHGKKDIFLDNWDGGQEIESEQETEANQWAKEFLIPPKFDSEFSNLRSKKKVISFANTIGIHPGIVVGRLQHEGIIQMGWMNDLKESLARTGMETVTVELEEEVADRVGDSSCSESFQEPRGLSFG</sequence>
<dbReference type="Gene3D" id="1.10.10.2910">
    <property type="match status" value="1"/>
</dbReference>
<organism evidence="3">
    <name type="scientific">Planktothricoides sp. SpSt-374</name>
    <dbReference type="NCBI Taxonomy" id="2282167"/>
    <lineage>
        <taxon>Bacteria</taxon>
        <taxon>Bacillati</taxon>
        <taxon>Cyanobacteriota</taxon>
        <taxon>Cyanophyceae</taxon>
        <taxon>Oscillatoriophycideae</taxon>
        <taxon>Oscillatoriales</taxon>
        <taxon>Oscillatoriaceae</taxon>
        <taxon>Planktothricoides</taxon>
    </lineage>
</organism>
<comment type="caution">
    <text evidence="3">The sequence shown here is derived from an EMBL/GenBank/DDBJ whole genome shotgun (WGS) entry which is preliminary data.</text>
</comment>
<dbReference type="AlphaFoldDB" id="A0A7C3VV75"/>
<gene>
    <name evidence="3" type="primary">higA</name>
    <name evidence="3" type="ORF">ENR15_19370</name>
</gene>
<dbReference type="GO" id="GO:0003677">
    <property type="term" value="F:DNA binding"/>
    <property type="evidence" value="ECO:0007669"/>
    <property type="project" value="InterPro"/>
</dbReference>
<evidence type="ECO:0000313" key="3">
    <source>
        <dbReference type="EMBL" id="HGG02735.1"/>
    </source>
</evidence>
<dbReference type="InterPro" id="IPR010359">
    <property type="entry name" value="IrrE_HExxH"/>
</dbReference>
<dbReference type="SMART" id="SM00530">
    <property type="entry name" value="HTH_XRE"/>
    <property type="match status" value="1"/>
</dbReference>
<dbReference type="CDD" id="cd00093">
    <property type="entry name" value="HTH_XRE"/>
    <property type="match status" value="1"/>
</dbReference>
<dbReference type="Gene3D" id="1.10.260.40">
    <property type="entry name" value="lambda repressor-like DNA-binding domains"/>
    <property type="match status" value="1"/>
</dbReference>
<proteinExistence type="inferred from homology"/>
<dbReference type="InterPro" id="IPR013430">
    <property type="entry name" value="Toxin_antidote_HigA"/>
</dbReference>
<dbReference type="PANTHER" id="PTHR43236">
    <property type="entry name" value="ANTITOXIN HIGA1"/>
    <property type="match status" value="1"/>
</dbReference>
<dbReference type="PANTHER" id="PTHR43236:SF1">
    <property type="entry name" value="BLL7220 PROTEIN"/>
    <property type="match status" value="1"/>
</dbReference>
<dbReference type="EMBL" id="DSPX01000198">
    <property type="protein sequence ID" value="HGG02735.1"/>
    <property type="molecule type" value="Genomic_DNA"/>
</dbReference>
<dbReference type="PROSITE" id="PS50943">
    <property type="entry name" value="HTH_CROC1"/>
    <property type="match status" value="1"/>
</dbReference>
<feature type="domain" description="HTH cro/C1-type" evidence="2">
    <location>
        <begin position="20"/>
        <end position="74"/>
    </location>
</feature>
<dbReference type="NCBIfam" id="TIGR02607">
    <property type="entry name" value="antidote_HigA"/>
    <property type="match status" value="1"/>
</dbReference>
<comment type="similarity">
    <text evidence="1">Belongs to the short-chain fatty acyl-CoA assimilation regulator (ScfR) family.</text>
</comment>
<protein>
    <submittedName>
        <fullName evidence="3">Addiction module antidote protein, HigA family</fullName>
    </submittedName>
</protein>
<evidence type="ECO:0000259" key="2">
    <source>
        <dbReference type="PROSITE" id="PS50943"/>
    </source>
</evidence>